<dbReference type="InterPro" id="IPR049227">
    <property type="entry name" value="DUF6824"/>
</dbReference>
<evidence type="ECO:0000313" key="3">
    <source>
        <dbReference type="EMBL" id="KAL3785925.1"/>
    </source>
</evidence>
<evidence type="ECO:0000313" key="4">
    <source>
        <dbReference type="Proteomes" id="UP001530400"/>
    </source>
</evidence>
<evidence type="ECO:0000259" key="2">
    <source>
        <dbReference type="Pfam" id="PF20710"/>
    </source>
</evidence>
<name>A0ABD3PHI1_9STRA</name>
<gene>
    <name evidence="3" type="ORF">ACHAWO_001218</name>
</gene>
<reference evidence="3 4" key="1">
    <citation type="submission" date="2024-10" db="EMBL/GenBank/DDBJ databases">
        <title>Updated reference genomes for cyclostephanoid diatoms.</title>
        <authorList>
            <person name="Roberts W.R."/>
            <person name="Alverson A.J."/>
        </authorList>
    </citation>
    <scope>NUCLEOTIDE SEQUENCE [LARGE SCALE GENOMIC DNA]</scope>
    <source>
        <strain evidence="3 4">AJA010-31</strain>
    </source>
</reference>
<protein>
    <recommendedName>
        <fullName evidence="2">DUF6824 domain-containing protein</fullName>
    </recommendedName>
</protein>
<sequence length="214" mass="23555">MAPFDLAGPQRIENKKQQQIQQTIASISLDRDDMDWSDNSNLNDDGLIREPTDSDVLLGRGVSTNPHPGNVNFRSIVSEHVSIYITSTKKQKMLISRSIVEKISESVSPPGCFLERDNSGSAWKEADTKKALEKTAQALRDGAFPLRKQLSEDFLDSGFLEAIFDDIKADDDVAGTNSETKPSASLALHPLRRSYAPSNSQTKGHCRQISAPVL</sequence>
<dbReference type="EMBL" id="JALLPJ020000672">
    <property type="protein sequence ID" value="KAL3785925.1"/>
    <property type="molecule type" value="Genomic_DNA"/>
</dbReference>
<feature type="region of interest" description="Disordered" evidence="1">
    <location>
        <begin position="31"/>
        <end position="50"/>
    </location>
</feature>
<dbReference type="AlphaFoldDB" id="A0ABD3PHI1"/>
<keyword evidence="4" id="KW-1185">Reference proteome</keyword>
<evidence type="ECO:0000256" key="1">
    <source>
        <dbReference type="SAM" id="MobiDB-lite"/>
    </source>
</evidence>
<accession>A0ABD3PHI1</accession>
<comment type="caution">
    <text evidence="3">The sequence shown here is derived from an EMBL/GenBank/DDBJ whole genome shotgun (WGS) entry which is preliminary data.</text>
</comment>
<organism evidence="3 4">
    <name type="scientific">Cyclotella atomus</name>
    <dbReference type="NCBI Taxonomy" id="382360"/>
    <lineage>
        <taxon>Eukaryota</taxon>
        <taxon>Sar</taxon>
        <taxon>Stramenopiles</taxon>
        <taxon>Ochrophyta</taxon>
        <taxon>Bacillariophyta</taxon>
        <taxon>Coscinodiscophyceae</taxon>
        <taxon>Thalassiosirophycidae</taxon>
        <taxon>Stephanodiscales</taxon>
        <taxon>Stephanodiscaceae</taxon>
        <taxon>Cyclotella</taxon>
    </lineage>
</organism>
<dbReference type="Pfam" id="PF20710">
    <property type="entry name" value="DUF6824"/>
    <property type="match status" value="1"/>
</dbReference>
<feature type="region of interest" description="Disordered" evidence="1">
    <location>
        <begin position="174"/>
        <end position="214"/>
    </location>
</feature>
<dbReference type="Proteomes" id="UP001530400">
    <property type="component" value="Unassembled WGS sequence"/>
</dbReference>
<feature type="domain" description="DUF6824" evidence="2">
    <location>
        <begin position="55"/>
        <end position="141"/>
    </location>
</feature>
<proteinExistence type="predicted"/>